<evidence type="ECO:0000256" key="3">
    <source>
        <dbReference type="ARBA" id="ARBA00023136"/>
    </source>
</evidence>
<evidence type="ECO:0000313" key="8">
    <source>
        <dbReference type="EMBL" id="MDO0822377.1"/>
    </source>
</evidence>
<evidence type="ECO:0000256" key="1">
    <source>
        <dbReference type="ARBA" id="ARBA00004635"/>
    </source>
</evidence>
<evidence type="ECO:0000256" key="6">
    <source>
        <dbReference type="PIRNR" id="PIRNR002854"/>
    </source>
</evidence>
<dbReference type="NCBIfam" id="TIGR00363">
    <property type="entry name" value="MetQ/NlpA family lipoprotein"/>
    <property type="match status" value="1"/>
</dbReference>
<accession>A0ABT8QND3</accession>
<comment type="subcellular location">
    <subcellularLocation>
        <location evidence="1">Membrane</location>
        <topology evidence="1">Lipid-anchor</topology>
    </subcellularLocation>
</comment>
<keyword evidence="9" id="KW-1185">Reference proteome</keyword>
<dbReference type="PROSITE" id="PS51257">
    <property type="entry name" value="PROKAR_LIPOPROTEIN"/>
    <property type="match status" value="1"/>
</dbReference>
<keyword evidence="4" id="KW-0564">Palmitate</keyword>
<dbReference type="CDD" id="cd13597">
    <property type="entry name" value="PBP2_lipoprotein_Tp32"/>
    <property type="match status" value="1"/>
</dbReference>
<organism evidence="8 9">
    <name type="scientific">Desulfosporosinus nitroreducens</name>
    <dbReference type="NCBI Taxonomy" id="2018668"/>
    <lineage>
        <taxon>Bacteria</taxon>
        <taxon>Bacillati</taxon>
        <taxon>Bacillota</taxon>
        <taxon>Clostridia</taxon>
        <taxon>Eubacteriales</taxon>
        <taxon>Desulfitobacteriaceae</taxon>
        <taxon>Desulfosporosinus</taxon>
    </lineage>
</organism>
<dbReference type="Proteomes" id="UP001176021">
    <property type="component" value="Unassembled WGS sequence"/>
</dbReference>
<dbReference type="PANTHER" id="PTHR30429:SF0">
    <property type="entry name" value="METHIONINE-BINDING LIPOPROTEIN METQ"/>
    <property type="match status" value="1"/>
</dbReference>
<dbReference type="PANTHER" id="PTHR30429">
    <property type="entry name" value="D-METHIONINE-BINDING LIPOPROTEIN METQ"/>
    <property type="match status" value="1"/>
</dbReference>
<evidence type="ECO:0000313" key="9">
    <source>
        <dbReference type="Proteomes" id="UP001176021"/>
    </source>
</evidence>
<proteinExistence type="inferred from homology"/>
<dbReference type="PIRSF" id="PIRSF002854">
    <property type="entry name" value="MetQ"/>
    <property type="match status" value="1"/>
</dbReference>
<keyword evidence="5 6" id="KW-0449">Lipoprotein</keyword>
<keyword evidence="2 7" id="KW-0732">Signal</keyword>
<evidence type="ECO:0000256" key="7">
    <source>
        <dbReference type="SAM" id="SignalP"/>
    </source>
</evidence>
<dbReference type="Pfam" id="PF03180">
    <property type="entry name" value="Lipoprotein_9"/>
    <property type="match status" value="1"/>
</dbReference>
<keyword evidence="3" id="KW-0472">Membrane</keyword>
<evidence type="ECO:0000256" key="5">
    <source>
        <dbReference type="ARBA" id="ARBA00023288"/>
    </source>
</evidence>
<protein>
    <recommendedName>
        <fullName evidence="6">Lipoprotein</fullName>
    </recommendedName>
</protein>
<feature type="signal peptide" evidence="7">
    <location>
        <begin position="1"/>
        <end position="25"/>
    </location>
</feature>
<evidence type="ECO:0000256" key="4">
    <source>
        <dbReference type="ARBA" id="ARBA00023139"/>
    </source>
</evidence>
<evidence type="ECO:0000256" key="2">
    <source>
        <dbReference type="ARBA" id="ARBA00022729"/>
    </source>
</evidence>
<sequence>MFKLKNHRYLALSLAVLVTLSLVLSGCGSKTDAPKAGSDTPSNTVLKVGATPIPHAEILEYIKPALLKEGVDLQIVNYTDYVRPNLDLDTGDIDANFFQHTPYLDSFNQDHSLKNVSIANVHIEPMGIYSKKITKLDDLKNGDTIAIPNDPSNAGRALALLAKAGLIQLKDGIGIKGTVNDIQDNPKQLKITPLDAPQLPRVLQDPKVVAAVINTNYALEGGLNPLNDSIIMEDKESPYANILVVKESKKDDPALQKLAKALTSPDVKKFIEDKYKGSIVPAF</sequence>
<dbReference type="Gene3D" id="3.40.190.10">
    <property type="entry name" value="Periplasmic binding protein-like II"/>
    <property type="match status" value="2"/>
</dbReference>
<gene>
    <name evidence="8" type="ORF">M8H41_05850</name>
</gene>
<comment type="caution">
    <text evidence="8">The sequence shown here is derived from an EMBL/GenBank/DDBJ whole genome shotgun (WGS) entry which is preliminary data.</text>
</comment>
<dbReference type="EMBL" id="JAMJEV010000004">
    <property type="protein sequence ID" value="MDO0822377.1"/>
    <property type="molecule type" value="Genomic_DNA"/>
</dbReference>
<dbReference type="InterPro" id="IPR004872">
    <property type="entry name" value="Lipoprotein_NlpA"/>
</dbReference>
<name>A0ABT8QND3_9FIRM</name>
<reference evidence="8" key="1">
    <citation type="submission" date="2022-05" db="EMBL/GenBank/DDBJ databases">
        <title>Expanded diversity of anoxic marine methylotrophy in a Black Sea sulfate reducing microorganism.</title>
        <authorList>
            <person name="Fischer P.Q."/>
            <person name="Stams A.J.M."/>
            <person name="Villanueva L."/>
            <person name="Sousa D.Z."/>
        </authorList>
    </citation>
    <scope>NUCLEOTIDE SEQUENCE</scope>
    <source>
        <strain evidence="8">P130</strain>
    </source>
</reference>
<dbReference type="SUPFAM" id="SSF53850">
    <property type="entry name" value="Periplasmic binding protein-like II"/>
    <property type="match status" value="1"/>
</dbReference>
<dbReference type="RefSeq" id="WP_252467627.1">
    <property type="nucleotide sequence ID" value="NZ_JAMHFY010000003.1"/>
</dbReference>
<feature type="chain" id="PRO_5045959256" description="Lipoprotein" evidence="7">
    <location>
        <begin position="26"/>
        <end position="283"/>
    </location>
</feature>
<comment type="similarity">
    <text evidence="6">Belongs to the nlpA lipoprotein family.</text>
</comment>